<dbReference type="InterPro" id="IPR015915">
    <property type="entry name" value="Kelch-typ_b-propeller"/>
</dbReference>
<name>A0A5J9SWG4_9POAL</name>
<dbReference type="Gramene" id="TVU03302">
    <property type="protein sequence ID" value="TVU03302"/>
    <property type="gene ID" value="EJB05_51174"/>
</dbReference>
<evidence type="ECO:0000313" key="2">
    <source>
        <dbReference type="EMBL" id="TVU03302.1"/>
    </source>
</evidence>
<dbReference type="InterPro" id="IPR013187">
    <property type="entry name" value="F-box-assoc_dom_typ3"/>
</dbReference>
<feature type="non-terminal residue" evidence="2">
    <location>
        <position position="1"/>
    </location>
</feature>
<proteinExistence type="predicted"/>
<accession>A0A5J9SWG4</accession>
<dbReference type="SUPFAM" id="SSF50965">
    <property type="entry name" value="Galactose oxidase, central domain"/>
    <property type="match status" value="1"/>
</dbReference>
<protein>
    <recommendedName>
        <fullName evidence="1">F-box associated beta-propeller type 3 domain-containing protein</fullName>
    </recommendedName>
</protein>
<gene>
    <name evidence="2" type="ORF">EJB05_51174</name>
</gene>
<dbReference type="Gene3D" id="2.120.10.80">
    <property type="entry name" value="Kelch-type beta propeller"/>
    <property type="match status" value="1"/>
</dbReference>
<keyword evidence="3" id="KW-1185">Reference proteome</keyword>
<dbReference type="Pfam" id="PF08268">
    <property type="entry name" value="FBA_3"/>
    <property type="match status" value="1"/>
</dbReference>
<evidence type="ECO:0000259" key="1">
    <source>
        <dbReference type="Pfam" id="PF08268"/>
    </source>
</evidence>
<feature type="domain" description="F-box associated beta-propeller type 3" evidence="1">
    <location>
        <begin position="82"/>
        <end position="273"/>
    </location>
</feature>
<sequence length="382" mass="42853">MAGAAQRKQSNQPSPAHRRSLFSDPQFIAAHEARHPTPPLVVLGYHTTGLRCPDEQVVCDMVDLSGKVLRRVHAAGEVWVTSVNRDFVCTSKDSSYCIRLFNMKTGDVFALPEESSEEHAEERDILEFTSVAAIGQVASTGEHKVLRVLDSFDESDQLCEVFNLDGSSHARWRAKKAPPTPVSMTQSVVVNNIVYFFDYPEEDIASFDLEREEWMPVLQGLHYQQVRTNGNSTELSMAAVNGCLVLVHRYFSCYVDLWFLVDFERGLWEKRHSIRARLCDFTRTIRPVLVLNDGRISVFGRSRSRSCSAANRLNSGCSWGLQERVLMWFLRHLSVGIGAPHESAKVSDLVSDRCLSFLVAGGVTHGNRVTSLLLGVTDMFLE</sequence>
<dbReference type="NCBIfam" id="TIGR01640">
    <property type="entry name" value="F_box_assoc_1"/>
    <property type="match status" value="1"/>
</dbReference>
<comment type="caution">
    <text evidence="2">The sequence shown here is derived from an EMBL/GenBank/DDBJ whole genome shotgun (WGS) entry which is preliminary data.</text>
</comment>
<organism evidence="2 3">
    <name type="scientific">Eragrostis curvula</name>
    <name type="common">weeping love grass</name>
    <dbReference type="NCBI Taxonomy" id="38414"/>
    <lineage>
        <taxon>Eukaryota</taxon>
        <taxon>Viridiplantae</taxon>
        <taxon>Streptophyta</taxon>
        <taxon>Embryophyta</taxon>
        <taxon>Tracheophyta</taxon>
        <taxon>Spermatophyta</taxon>
        <taxon>Magnoliopsida</taxon>
        <taxon>Liliopsida</taxon>
        <taxon>Poales</taxon>
        <taxon>Poaceae</taxon>
        <taxon>PACMAD clade</taxon>
        <taxon>Chloridoideae</taxon>
        <taxon>Eragrostideae</taxon>
        <taxon>Eragrostidinae</taxon>
        <taxon>Eragrostis</taxon>
    </lineage>
</organism>
<evidence type="ECO:0000313" key="3">
    <source>
        <dbReference type="Proteomes" id="UP000324897"/>
    </source>
</evidence>
<dbReference type="EMBL" id="RWGY01000197">
    <property type="protein sequence ID" value="TVU03302.1"/>
    <property type="molecule type" value="Genomic_DNA"/>
</dbReference>
<dbReference type="InterPro" id="IPR011043">
    <property type="entry name" value="Gal_Oxase/kelch_b-propeller"/>
</dbReference>
<dbReference type="Proteomes" id="UP000324897">
    <property type="component" value="Unassembled WGS sequence"/>
</dbReference>
<dbReference type="AlphaFoldDB" id="A0A5J9SWG4"/>
<dbReference type="PANTHER" id="PTHR31111:SF133">
    <property type="entry name" value="OS07G0196600 PROTEIN"/>
    <property type="match status" value="1"/>
</dbReference>
<dbReference type="PANTHER" id="PTHR31111">
    <property type="entry name" value="BNAA05G37150D PROTEIN-RELATED"/>
    <property type="match status" value="1"/>
</dbReference>
<reference evidence="2 3" key="1">
    <citation type="journal article" date="2019" name="Sci. Rep.">
        <title>A high-quality genome of Eragrostis curvula grass provides insights into Poaceae evolution and supports new strategies to enhance forage quality.</title>
        <authorList>
            <person name="Carballo J."/>
            <person name="Santos B.A.C.M."/>
            <person name="Zappacosta D."/>
            <person name="Garbus I."/>
            <person name="Selva J.P."/>
            <person name="Gallo C.A."/>
            <person name="Diaz A."/>
            <person name="Albertini E."/>
            <person name="Caccamo M."/>
            <person name="Echenique V."/>
        </authorList>
    </citation>
    <scope>NUCLEOTIDE SEQUENCE [LARGE SCALE GENOMIC DNA]</scope>
    <source>
        <strain evidence="3">cv. Victoria</strain>
        <tissue evidence="2">Leaf</tissue>
    </source>
</reference>
<dbReference type="InterPro" id="IPR017451">
    <property type="entry name" value="F-box-assoc_interact_dom"/>
</dbReference>
<dbReference type="OrthoDB" id="657759at2759"/>